<gene>
    <name evidence="7" type="ordered locus">Xcel_0863</name>
</gene>
<reference evidence="8" key="1">
    <citation type="submission" date="2009-11" db="EMBL/GenBank/DDBJ databases">
        <title>The complete chromosome of Xylanimonas cellulosilytica DSM 15894.</title>
        <authorList>
            <consortium name="US DOE Joint Genome Institute (JGI-PGF)"/>
            <person name="Lucas S."/>
            <person name="Copeland A."/>
            <person name="Lapidus A."/>
            <person name="Glavina del Rio T."/>
            <person name="Dalin E."/>
            <person name="Tice H."/>
            <person name="Bruce D."/>
            <person name="Goodwin L."/>
            <person name="Pitluck S."/>
            <person name="Kyrpides N."/>
            <person name="Mavromatis K."/>
            <person name="Ivanova N."/>
            <person name="Mikhailova N."/>
            <person name="Foster B."/>
            <person name="Clum A."/>
            <person name="Brettin T."/>
            <person name="Detter J.C."/>
            <person name="Han C."/>
            <person name="Larimer F."/>
            <person name="Land M."/>
            <person name="Hauser L."/>
            <person name="Markowitz V."/>
            <person name="Cheng J.F."/>
            <person name="Hugenholtz P."/>
            <person name="Woyke T."/>
            <person name="Wu D."/>
            <person name="Gehrich-Schroeter G."/>
            <person name="Schneider S."/>
            <person name="Pukall S.R."/>
            <person name="Klenk H.P."/>
            <person name="Eisen J.A."/>
        </authorList>
    </citation>
    <scope>NUCLEOTIDE SEQUENCE [LARGE SCALE GENOMIC DNA]</scope>
    <source>
        <strain evidence="8">DSM 15894 / CECT 5975 / LMG 20990 / XIL07</strain>
    </source>
</reference>
<keyword evidence="2" id="KW-0805">Transcription regulation</keyword>
<dbReference type="PANTHER" id="PTHR43133:SF25">
    <property type="entry name" value="RNA POLYMERASE SIGMA FACTOR RFAY-RELATED"/>
    <property type="match status" value="1"/>
</dbReference>
<dbReference type="Proteomes" id="UP000002255">
    <property type="component" value="Chromosome"/>
</dbReference>
<dbReference type="PANTHER" id="PTHR43133">
    <property type="entry name" value="RNA POLYMERASE ECF-TYPE SIGMA FACTO"/>
    <property type="match status" value="1"/>
</dbReference>
<sequence>MDDERFVAFYTRHYRLILTVAHQRLGGLGDAEDVTAEVFRIAWAHHAGGHDLTLAWVYATLRNVVGNEYRRRGRVTALVDKLGPMQDLAAAPVAVDDQLTVHAAMEALAEPDRDLLRMAYWEDLSAPEIAQILGCTPTAVRIRLTRARGRLKKQLSIDDPEEEVRLHGRPVR</sequence>
<comment type="similarity">
    <text evidence="1">Belongs to the sigma-70 factor family. ECF subfamily.</text>
</comment>
<protein>
    <submittedName>
        <fullName evidence="7">RNA polymerase, sigma-24 subunit, ECF subfamily</fullName>
    </submittedName>
</protein>
<dbReference type="SUPFAM" id="SSF88659">
    <property type="entry name" value="Sigma3 and sigma4 domains of RNA polymerase sigma factors"/>
    <property type="match status" value="1"/>
</dbReference>
<dbReference type="Pfam" id="PF04542">
    <property type="entry name" value="Sigma70_r2"/>
    <property type="match status" value="1"/>
</dbReference>
<dbReference type="InterPro" id="IPR013249">
    <property type="entry name" value="RNA_pol_sigma70_r4_t2"/>
</dbReference>
<reference evidence="7 8" key="2">
    <citation type="journal article" date="2010" name="Stand. Genomic Sci.">
        <title>Complete genome sequence of Xylanimonas cellulosilytica type strain (XIL07).</title>
        <authorList>
            <person name="Foster B."/>
            <person name="Pukall R."/>
            <person name="Abt B."/>
            <person name="Nolan M."/>
            <person name="Glavina Del Rio T."/>
            <person name="Chen F."/>
            <person name="Lucas S."/>
            <person name="Tice H."/>
            <person name="Pitluck S."/>
            <person name="Cheng J.-F."/>
            <person name="Chertkov O."/>
            <person name="Brettin T."/>
            <person name="Han C."/>
            <person name="Detter J.C."/>
            <person name="Bruce D."/>
            <person name="Goodwin L."/>
            <person name="Ivanova N."/>
            <person name="Mavromatis K."/>
            <person name="Pati A."/>
            <person name="Mikhailova N."/>
            <person name="Chen A."/>
            <person name="Palaniappan K."/>
            <person name="Land M."/>
            <person name="Hauser L."/>
            <person name="Chang Y.-J."/>
            <person name="Jeffries C.D."/>
            <person name="Chain P."/>
            <person name="Rohde M."/>
            <person name="Goeker M."/>
            <person name="Bristow J."/>
            <person name="Eisen J.A."/>
            <person name="Markowitz V."/>
            <person name="Hugenholtz P."/>
            <person name="Kyrpides N.C."/>
            <person name="Klenk H.-P."/>
            <person name="Lapidus A."/>
        </authorList>
    </citation>
    <scope>NUCLEOTIDE SEQUENCE [LARGE SCALE GENOMIC DNA]</scope>
    <source>
        <strain evidence="8">DSM 15894 / CECT 5975 / LMG 20990 / XIL07</strain>
    </source>
</reference>
<accession>D1BY52</accession>
<dbReference type="Pfam" id="PF08281">
    <property type="entry name" value="Sigma70_r4_2"/>
    <property type="match status" value="1"/>
</dbReference>
<dbReference type="InterPro" id="IPR007627">
    <property type="entry name" value="RNA_pol_sigma70_r2"/>
</dbReference>
<dbReference type="InterPro" id="IPR013325">
    <property type="entry name" value="RNA_pol_sigma_r2"/>
</dbReference>
<organism evidence="7 8">
    <name type="scientific">Xylanimonas cellulosilytica (strain DSM 15894 / JCM 12276 / CECT 5975 / KCTC 9989 / LMG 20990 / NBRC 107835 / XIL07)</name>
    <dbReference type="NCBI Taxonomy" id="446471"/>
    <lineage>
        <taxon>Bacteria</taxon>
        <taxon>Bacillati</taxon>
        <taxon>Actinomycetota</taxon>
        <taxon>Actinomycetes</taxon>
        <taxon>Micrococcales</taxon>
        <taxon>Promicromonosporaceae</taxon>
        <taxon>Xylanimonas</taxon>
    </lineage>
</organism>
<dbReference type="KEGG" id="xce:Xcel_0863"/>
<evidence type="ECO:0000259" key="6">
    <source>
        <dbReference type="Pfam" id="PF08281"/>
    </source>
</evidence>
<keyword evidence="3" id="KW-0731">Sigma factor</keyword>
<dbReference type="InterPro" id="IPR014284">
    <property type="entry name" value="RNA_pol_sigma-70_dom"/>
</dbReference>
<feature type="domain" description="RNA polymerase sigma-70 region 2" evidence="5">
    <location>
        <begin position="9"/>
        <end position="74"/>
    </location>
</feature>
<dbReference type="AlphaFoldDB" id="D1BY52"/>
<dbReference type="HOGENOM" id="CLU_047691_9_2_11"/>
<evidence type="ECO:0000256" key="1">
    <source>
        <dbReference type="ARBA" id="ARBA00010641"/>
    </source>
</evidence>
<dbReference type="InterPro" id="IPR036388">
    <property type="entry name" value="WH-like_DNA-bd_sf"/>
</dbReference>
<dbReference type="Gene3D" id="1.10.10.10">
    <property type="entry name" value="Winged helix-like DNA-binding domain superfamily/Winged helix DNA-binding domain"/>
    <property type="match status" value="1"/>
</dbReference>
<proteinExistence type="inferred from homology"/>
<dbReference type="eggNOG" id="COG1595">
    <property type="taxonomic scope" value="Bacteria"/>
</dbReference>
<dbReference type="EMBL" id="CP001821">
    <property type="protein sequence ID" value="ACZ29895.1"/>
    <property type="molecule type" value="Genomic_DNA"/>
</dbReference>
<dbReference type="GO" id="GO:0003677">
    <property type="term" value="F:DNA binding"/>
    <property type="evidence" value="ECO:0007669"/>
    <property type="project" value="InterPro"/>
</dbReference>
<evidence type="ECO:0000313" key="8">
    <source>
        <dbReference type="Proteomes" id="UP000002255"/>
    </source>
</evidence>
<dbReference type="Gene3D" id="1.10.1740.10">
    <property type="match status" value="1"/>
</dbReference>
<dbReference type="RefSeq" id="WP_012877637.1">
    <property type="nucleotide sequence ID" value="NC_013530.1"/>
</dbReference>
<evidence type="ECO:0000256" key="3">
    <source>
        <dbReference type="ARBA" id="ARBA00023082"/>
    </source>
</evidence>
<evidence type="ECO:0000313" key="7">
    <source>
        <dbReference type="EMBL" id="ACZ29895.1"/>
    </source>
</evidence>
<evidence type="ECO:0000256" key="4">
    <source>
        <dbReference type="ARBA" id="ARBA00023163"/>
    </source>
</evidence>
<dbReference type="InterPro" id="IPR039425">
    <property type="entry name" value="RNA_pol_sigma-70-like"/>
</dbReference>
<keyword evidence="8" id="KW-1185">Reference proteome</keyword>
<dbReference type="GO" id="GO:0006352">
    <property type="term" value="P:DNA-templated transcription initiation"/>
    <property type="evidence" value="ECO:0007669"/>
    <property type="project" value="InterPro"/>
</dbReference>
<dbReference type="OrthoDB" id="4184921at2"/>
<name>D1BY52_XYLCX</name>
<evidence type="ECO:0000256" key="2">
    <source>
        <dbReference type="ARBA" id="ARBA00023015"/>
    </source>
</evidence>
<dbReference type="STRING" id="446471.Xcel_0863"/>
<dbReference type="GO" id="GO:0016987">
    <property type="term" value="F:sigma factor activity"/>
    <property type="evidence" value="ECO:0007669"/>
    <property type="project" value="UniProtKB-KW"/>
</dbReference>
<keyword evidence="4" id="KW-0804">Transcription</keyword>
<feature type="domain" description="RNA polymerase sigma factor 70 region 4 type 2" evidence="6">
    <location>
        <begin position="101"/>
        <end position="151"/>
    </location>
</feature>
<dbReference type="NCBIfam" id="TIGR02937">
    <property type="entry name" value="sigma70-ECF"/>
    <property type="match status" value="1"/>
</dbReference>
<evidence type="ECO:0000259" key="5">
    <source>
        <dbReference type="Pfam" id="PF04542"/>
    </source>
</evidence>
<dbReference type="CDD" id="cd06171">
    <property type="entry name" value="Sigma70_r4"/>
    <property type="match status" value="1"/>
</dbReference>
<dbReference type="SUPFAM" id="SSF88946">
    <property type="entry name" value="Sigma2 domain of RNA polymerase sigma factors"/>
    <property type="match status" value="1"/>
</dbReference>
<dbReference type="InterPro" id="IPR013324">
    <property type="entry name" value="RNA_pol_sigma_r3/r4-like"/>
</dbReference>